<protein>
    <submittedName>
        <fullName evidence="2">Uncharacterized protein</fullName>
    </submittedName>
</protein>
<gene>
    <name evidence="2" type="ORF">BIU88_08685</name>
</gene>
<feature type="compositionally biased region" description="Basic and acidic residues" evidence="1">
    <location>
        <begin position="1"/>
        <end position="16"/>
    </location>
</feature>
<evidence type="ECO:0000313" key="3">
    <source>
        <dbReference type="Proteomes" id="UP000095185"/>
    </source>
</evidence>
<proteinExistence type="predicted"/>
<sequence length="82" mass="8682">MLERTAGKAGREETSRAPETVSLQSSVAPEATVEQAGLVVKVNPVEYGMIVEALSVMDGTCKTLILLLLSIILNCSCNICSQ</sequence>
<dbReference type="KEGG" id="clz:BIU88_08685"/>
<dbReference type="STRING" id="274537.BIU88_08685"/>
<dbReference type="Proteomes" id="UP000095185">
    <property type="component" value="Chromosome"/>
</dbReference>
<dbReference type="AlphaFoldDB" id="A0A1D8CZ68"/>
<organism evidence="2 3">
    <name type="scientific">Chlorobaculum limnaeum</name>
    <dbReference type="NCBI Taxonomy" id="274537"/>
    <lineage>
        <taxon>Bacteria</taxon>
        <taxon>Pseudomonadati</taxon>
        <taxon>Chlorobiota</taxon>
        <taxon>Chlorobiia</taxon>
        <taxon>Chlorobiales</taxon>
        <taxon>Chlorobiaceae</taxon>
        <taxon>Chlorobaculum</taxon>
    </lineage>
</organism>
<keyword evidence="3" id="KW-1185">Reference proteome</keyword>
<evidence type="ECO:0000313" key="2">
    <source>
        <dbReference type="EMBL" id="AOS84200.1"/>
    </source>
</evidence>
<name>A0A1D8CZ68_CHLLM</name>
<dbReference type="EMBL" id="CP017305">
    <property type="protein sequence ID" value="AOS84200.1"/>
    <property type="molecule type" value="Genomic_DNA"/>
</dbReference>
<accession>A0A1D8CZ68</accession>
<reference evidence="2" key="1">
    <citation type="submission" date="2016-09" db="EMBL/GenBank/DDBJ databases">
        <title>Genome sequence of Chlorobaculum limnaeum.</title>
        <authorList>
            <person name="Liu Z."/>
            <person name="Tank M."/>
            <person name="Bryant D.A."/>
        </authorList>
    </citation>
    <scope>NUCLEOTIDE SEQUENCE [LARGE SCALE GENOMIC DNA]</scope>
    <source>
        <strain evidence="2">DSM 1677</strain>
    </source>
</reference>
<feature type="region of interest" description="Disordered" evidence="1">
    <location>
        <begin position="1"/>
        <end position="28"/>
    </location>
</feature>
<evidence type="ECO:0000256" key="1">
    <source>
        <dbReference type="SAM" id="MobiDB-lite"/>
    </source>
</evidence>